<organism evidence="2 3">
    <name type="scientific">Piscinibacter terrae</name>
    <dbReference type="NCBI Taxonomy" id="2496871"/>
    <lineage>
        <taxon>Bacteria</taxon>
        <taxon>Pseudomonadati</taxon>
        <taxon>Pseudomonadota</taxon>
        <taxon>Betaproteobacteria</taxon>
        <taxon>Burkholderiales</taxon>
        <taxon>Sphaerotilaceae</taxon>
        <taxon>Piscinibacter</taxon>
    </lineage>
</organism>
<name>A0A3N7HKD6_9BURK</name>
<comment type="caution">
    <text evidence="2">The sequence shown here is derived from an EMBL/GenBank/DDBJ whole genome shotgun (WGS) entry which is preliminary data.</text>
</comment>
<evidence type="ECO:0000313" key="3">
    <source>
        <dbReference type="Proteomes" id="UP000267464"/>
    </source>
</evidence>
<dbReference type="Gene3D" id="1.10.3210.10">
    <property type="entry name" value="Hypothetical protein af1432"/>
    <property type="match status" value="1"/>
</dbReference>
<dbReference type="PANTHER" id="PTHR33525:SF3">
    <property type="entry name" value="RIBONUCLEASE Y"/>
    <property type="match status" value="1"/>
</dbReference>
<dbReference type="InterPro" id="IPR006675">
    <property type="entry name" value="HDIG_dom"/>
</dbReference>
<reference evidence="2 3" key="1">
    <citation type="submission" date="2018-08" db="EMBL/GenBank/DDBJ databases">
        <authorList>
            <person name="Khan S.A."/>
            <person name="Jeon C.O."/>
            <person name="Chun B.H."/>
            <person name="Jeong S.E."/>
        </authorList>
    </citation>
    <scope>NUCLEOTIDE SEQUENCE [LARGE SCALE GENOMIC DNA]</scope>
    <source>
        <strain evidence="2 3">S-16</strain>
    </source>
</reference>
<gene>
    <name evidence="2" type="ORF">DZC73_23285</name>
</gene>
<dbReference type="InterPro" id="IPR052340">
    <property type="entry name" value="RNase_Y/CdgJ"/>
</dbReference>
<dbReference type="AlphaFoldDB" id="A0A3N7HKD6"/>
<reference evidence="2 3" key="2">
    <citation type="submission" date="2018-12" db="EMBL/GenBank/DDBJ databases">
        <title>Rhizobacter gummiphilus sp. nov., a rubber-degrading bacterium isolated from the soil of a botanical garden in Japan.</title>
        <authorList>
            <person name="Shunsuke S.S."/>
        </authorList>
    </citation>
    <scope>NUCLEOTIDE SEQUENCE [LARGE SCALE GENOMIC DNA]</scope>
    <source>
        <strain evidence="2 3">S-16</strain>
    </source>
</reference>
<evidence type="ECO:0000313" key="2">
    <source>
        <dbReference type="EMBL" id="RQP22547.1"/>
    </source>
</evidence>
<dbReference type="Pfam" id="PF08668">
    <property type="entry name" value="HDOD"/>
    <property type="match status" value="1"/>
</dbReference>
<dbReference type="SUPFAM" id="SSF109604">
    <property type="entry name" value="HD-domain/PDEase-like"/>
    <property type="match status" value="1"/>
</dbReference>
<sequence length="269" mass="28627">MNVATSASSRTKRPVLPPPFPAVAVQLIQQMQDPDASAADVGRLIELDPSLTASLLRLVNSPFFGMRRQIAGVSEAVTVLGMSAVRRMVMSVAVVTPLRKPEIDPAFAKSQWHHTVSCAAIARRLIADDAAAAELAFTAGLLHDIGQVHLMQLHGPAYAALHAESPDTDWRGIEAERFGQPHDWLGADLLEAWGLPQVIADAARLHHAAPPLTHLTLVQQAVCVANRLAGTPAEAAQAAVMSPKSLVPVKQAVEEARAEIDTMASLLNA</sequence>
<dbReference type="InterPro" id="IPR013976">
    <property type="entry name" value="HDOD"/>
</dbReference>
<dbReference type="PANTHER" id="PTHR33525">
    <property type="match status" value="1"/>
</dbReference>
<keyword evidence="3" id="KW-1185">Reference proteome</keyword>
<dbReference type="NCBIfam" id="TIGR00277">
    <property type="entry name" value="HDIG"/>
    <property type="match status" value="1"/>
</dbReference>
<dbReference type="OrthoDB" id="9770715at2"/>
<feature type="domain" description="HDOD" evidence="1">
    <location>
        <begin position="17"/>
        <end position="209"/>
    </location>
</feature>
<evidence type="ECO:0000259" key="1">
    <source>
        <dbReference type="PROSITE" id="PS51833"/>
    </source>
</evidence>
<accession>A0A3N7HKD6</accession>
<dbReference type="InterPro" id="IPR003607">
    <property type="entry name" value="HD/PDEase_dom"/>
</dbReference>
<proteinExistence type="predicted"/>
<dbReference type="PROSITE" id="PS51833">
    <property type="entry name" value="HDOD"/>
    <property type="match status" value="1"/>
</dbReference>
<dbReference type="RefSeq" id="WP_124542770.1">
    <property type="nucleotide sequence ID" value="NZ_QUSW01000007.1"/>
</dbReference>
<dbReference type="SMART" id="SM00471">
    <property type="entry name" value="HDc"/>
    <property type="match status" value="1"/>
</dbReference>
<dbReference type="Proteomes" id="UP000267464">
    <property type="component" value="Unassembled WGS sequence"/>
</dbReference>
<dbReference type="EMBL" id="QUSW01000007">
    <property type="protein sequence ID" value="RQP22547.1"/>
    <property type="molecule type" value="Genomic_DNA"/>
</dbReference>
<protein>
    <submittedName>
        <fullName evidence="2">HDOD domain-containing protein</fullName>
    </submittedName>
</protein>